<accession>A0A512NQA9</accession>
<dbReference type="InterPro" id="IPR002347">
    <property type="entry name" value="SDR_fam"/>
</dbReference>
<dbReference type="AlphaFoldDB" id="A0A512NQA9"/>
<dbReference type="FunFam" id="3.40.50.720:FF:000084">
    <property type="entry name" value="Short-chain dehydrogenase reductase"/>
    <property type="match status" value="1"/>
</dbReference>
<dbReference type="InterPro" id="IPR036291">
    <property type="entry name" value="NAD(P)-bd_dom_sf"/>
</dbReference>
<organism evidence="2 3">
    <name type="scientific">Reyranella soli</name>
    <dbReference type="NCBI Taxonomy" id="1230389"/>
    <lineage>
        <taxon>Bacteria</taxon>
        <taxon>Pseudomonadati</taxon>
        <taxon>Pseudomonadota</taxon>
        <taxon>Alphaproteobacteria</taxon>
        <taxon>Hyphomicrobiales</taxon>
        <taxon>Reyranellaceae</taxon>
        <taxon>Reyranella</taxon>
    </lineage>
</organism>
<comment type="caution">
    <text evidence="2">The sequence shown here is derived from an EMBL/GenBank/DDBJ whole genome shotgun (WGS) entry which is preliminary data.</text>
</comment>
<dbReference type="SUPFAM" id="SSF51735">
    <property type="entry name" value="NAD(P)-binding Rossmann-fold domains"/>
    <property type="match status" value="1"/>
</dbReference>
<dbReference type="Proteomes" id="UP000321058">
    <property type="component" value="Unassembled WGS sequence"/>
</dbReference>
<dbReference type="NCBIfam" id="NF005559">
    <property type="entry name" value="PRK07231.1"/>
    <property type="match status" value="1"/>
</dbReference>
<evidence type="ECO:0000313" key="3">
    <source>
        <dbReference type="Proteomes" id="UP000321058"/>
    </source>
</evidence>
<reference evidence="2 3" key="1">
    <citation type="submission" date="2019-07" db="EMBL/GenBank/DDBJ databases">
        <title>Whole genome shotgun sequence of Reyranella soli NBRC 108950.</title>
        <authorList>
            <person name="Hosoyama A."/>
            <person name="Uohara A."/>
            <person name="Ohji S."/>
            <person name="Ichikawa N."/>
        </authorList>
    </citation>
    <scope>NUCLEOTIDE SEQUENCE [LARGE SCALE GENOMIC DNA]</scope>
    <source>
        <strain evidence="2 3">NBRC 108950</strain>
    </source>
</reference>
<dbReference type="Pfam" id="PF13561">
    <property type="entry name" value="adh_short_C2"/>
    <property type="match status" value="1"/>
</dbReference>
<protein>
    <submittedName>
        <fullName evidence="2">Oxidoreductase</fullName>
    </submittedName>
</protein>
<comment type="similarity">
    <text evidence="1">Belongs to the short-chain dehydrogenases/reductases (SDR) family.</text>
</comment>
<dbReference type="Gene3D" id="3.40.50.720">
    <property type="entry name" value="NAD(P)-binding Rossmann-like Domain"/>
    <property type="match status" value="1"/>
</dbReference>
<keyword evidence="3" id="KW-1185">Reference proteome</keyword>
<proteinExistence type="inferred from homology"/>
<sequence length="288" mass="29945">MDQRISGGKAGMAELEGKVAVITGGASGIGEATVRLFVKEGARVVIADMQRERGGALAGELGANATFVSCEVRQENQVKMAVDTAVGRWGRLDCIFNNAGFGGALGPIEDIPADEFDLTFDVLVKGVFLGMKHAIPALRKQGGGSIINTGSIAGVVAGRGPIVYSAAKAAVSHMSKAAAMQLGPESIRVNCICPGAIATPLSANTVGRPDSLIEERLSDYAGLQPIPRAGLPDDIAQMALFLASDRSTFVTGQAIVVDGGGATGVMWANQKPAYKTHRPIRVYNPDQR</sequence>
<gene>
    <name evidence="2" type="ORF">RSO01_82730</name>
</gene>
<dbReference type="PRINTS" id="PR00081">
    <property type="entry name" value="GDHRDH"/>
</dbReference>
<evidence type="ECO:0000256" key="1">
    <source>
        <dbReference type="ARBA" id="ARBA00006484"/>
    </source>
</evidence>
<evidence type="ECO:0000313" key="2">
    <source>
        <dbReference type="EMBL" id="GEP61107.1"/>
    </source>
</evidence>
<dbReference type="PANTHER" id="PTHR42820:SF1">
    <property type="entry name" value="SHORT-CHAIN DEHYDROGENASE_REDUCTASE FAMILY PROTEIN"/>
    <property type="match status" value="1"/>
</dbReference>
<dbReference type="PRINTS" id="PR00080">
    <property type="entry name" value="SDRFAMILY"/>
</dbReference>
<dbReference type="EMBL" id="BKAJ01000201">
    <property type="protein sequence ID" value="GEP61107.1"/>
    <property type="molecule type" value="Genomic_DNA"/>
</dbReference>
<dbReference type="PANTHER" id="PTHR42820">
    <property type="entry name" value="SHORT-CHAIN DEHYDROGENASE REDUCTASE"/>
    <property type="match status" value="1"/>
</dbReference>
<name>A0A512NQA9_9HYPH</name>